<reference evidence="1 2" key="1">
    <citation type="submission" date="2020-04" db="EMBL/GenBank/DDBJ databases">
        <title>Flammeovirgaceae bacterium KN852 isolated from deep sea.</title>
        <authorList>
            <person name="Zhang D.-C."/>
        </authorList>
    </citation>
    <scope>NUCLEOTIDE SEQUENCE [LARGE SCALE GENOMIC DNA]</scope>
    <source>
        <strain evidence="1 2">KN852</strain>
    </source>
</reference>
<proteinExistence type="predicted"/>
<dbReference type="AlphaFoldDB" id="A0A848ITJ6"/>
<dbReference type="InterPro" id="IPR000801">
    <property type="entry name" value="Esterase-like"/>
</dbReference>
<name>A0A848ITJ6_9BACT</name>
<dbReference type="PANTHER" id="PTHR48098:SF3">
    <property type="entry name" value="IRON(III) ENTEROBACTIN ESTERASE"/>
    <property type="match status" value="1"/>
</dbReference>
<dbReference type="Pfam" id="PF00756">
    <property type="entry name" value="Esterase"/>
    <property type="match status" value="1"/>
</dbReference>
<dbReference type="RefSeq" id="WP_169678689.1">
    <property type="nucleotide sequence ID" value="NZ_JABBNU010000003.1"/>
</dbReference>
<dbReference type="PANTHER" id="PTHR48098">
    <property type="entry name" value="ENTEROCHELIN ESTERASE-RELATED"/>
    <property type="match status" value="1"/>
</dbReference>
<dbReference type="Proteomes" id="UP000559010">
    <property type="component" value="Unassembled WGS sequence"/>
</dbReference>
<keyword evidence="2" id="KW-1185">Reference proteome</keyword>
<dbReference type="Gene3D" id="3.40.50.1820">
    <property type="entry name" value="alpha/beta hydrolase"/>
    <property type="match status" value="1"/>
</dbReference>
<comment type="caution">
    <text evidence="1">The sequence shown here is derived from an EMBL/GenBank/DDBJ whole genome shotgun (WGS) entry which is preliminary data.</text>
</comment>
<evidence type="ECO:0000313" key="2">
    <source>
        <dbReference type="Proteomes" id="UP000559010"/>
    </source>
</evidence>
<evidence type="ECO:0000313" key="1">
    <source>
        <dbReference type="EMBL" id="NMM47803.1"/>
    </source>
</evidence>
<dbReference type="EMBL" id="JABBNU010000003">
    <property type="protein sequence ID" value="NMM47803.1"/>
    <property type="molecule type" value="Genomic_DNA"/>
</dbReference>
<accession>A0A848ITJ6</accession>
<organism evidence="1 2">
    <name type="scientific">Marinigracilibium pacificum</name>
    <dbReference type="NCBI Taxonomy" id="2729599"/>
    <lineage>
        <taxon>Bacteria</taxon>
        <taxon>Pseudomonadati</taxon>
        <taxon>Bacteroidota</taxon>
        <taxon>Cytophagia</taxon>
        <taxon>Cytophagales</taxon>
        <taxon>Flammeovirgaceae</taxon>
        <taxon>Marinigracilibium</taxon>
    </lineage>
</organism>
<gene>
    <name evidence="1" type="ORF">HH304_05280</name>
</gene>
<protein>
    <submittedName>
        <fullName evidence="1">Esterase family protein</fullName>
    </submittedName>
</protein>
<dbReference type="Gene3D" id="2.60.120.380">
    <property type="match status" value="1"/>
</dbReference>
<dbReference type="SUPFAM" id="SSF53474">
    <property type="entry name" value="alpha/beta-Hydrolases"/>
    <property type="match status" value="1"/>
</dbReference>
<sequence length="531" mass="60310">MDTKFQNLIPYIFSCLFILNFNLSAQEFWLKSGELYQNVISDAELHEYKVELKNGMAVIGSIQQNDIEILIDIYDPKGLKVQTIDIRERRSRTSNIDFTSNYSGLYTFKVHPAKEVSDKGNYILQIDQILSTLDNAKRIAKKEIKSESIYVLWEKSLSDSLAIDDFIKNQTVQHIIEPIEGNDKEMLVTYFCIPDEHTEYVMQSGGPDFLGLRLHQLGNTKLHFTSQVVPVDARFNYGFNYFKVFKAGLNNEVIKRDVIHAYDGIVEMPKAPTQPFIVKNNNIPEGKLEVVEFQSEHLKETRKITVHIPATYSSATSHNLLIVFDGEAYGARPGRNSRIPTHTILDNLFASNKITPTITLLVWSMGKRSEDLINDDFGDFIAEELIPWARSNYNISPGGSHVILAGSSRGGFASSYIAFRHSEVIGNVLSQSGSYWIKGTENENHWIYPEDNGKLINLYKSSERLSIKFYMDVGLYDAGASMLGMNRQFRDILELKGYEVDYHEFKGGHSYINWQGTLSDGLISLIGNESK</sequence>
<dbReference type="InterPro" id="IPR029058">
    <property type="entry name" value="AB_hydrolase_fold"/>
</dbReference>
<dbReference type="InterPro" id="IPR050583">
    <property type="entry name" value="Mycobacterial_A85_antigen"/>
</dbReference>